<dbReference type="Pfam" id="PF05277">
    <property type="entry name" value="DUF726"/>
    <property type="match status" value="1"/>
</dbReference>
<dbReference type="PANTHER" id="PTHR12972:SF0">
    <property type="entry name" value="PROTEIN DOWNSTREAM NEIGHBOR OF SON"/>
    <property type="match status" value="1"/>
</dbReference>
<evidence type="ECO:0000256" key="8">
    <source>
        <dbReference type="ARBA" id="ARBA00025806"/>
    </source>
</evidence>
<evidence type="ECO:0000256" key="2">
    <source>
        <dbReference type="ARBA" id="ARBA00004141"/>
    </source>
</evidence>
<keyword evidence="6" id="KW-0472">Membrane</keyword>
<dbReference type="PANTHER" id="PTHR12972">
    <property type="entry name" value="DOWNSTREAM NEIGHBOR OF SON"/>
    <property type="match status" value="1"/>
</dbReference>
<dbReference type="GO" id="GO:0005634">
    <property type="term" value="C:nucleus"/>
    <property type="evidence" value="ECO:0007669"/>
    <property type="project" value="UniProtKB-SubCell"/>
</dbReference>
<evidence type="ECO:0000256" key="5">
    <source>
        <dbReference type="ARBA" id="ARBA00022989"/>
    </source>
</evidence>
<keyword evidence="5" id="KW-1133">Transmembrane helix</keyword>
<comment type="similarity">
    <text evidence="8">Belongs to the DONSON family.</text>
</comment>
<protein>
    <submittedName>
        <fullName evidence="9">Uncharacterized protein</fullName>
    </submittedName>
</protein>
<evidence type="ECO:0000256" key="1">
    <source>
        <dbReference type="ARBA" id="ARBA00004123"/>
    </source>
</evidence>
<keyword evidence="4" id="KW-0812">Transmembrane</keyword>
<dbReference type="GO" id="GO:0033260">
    <property type="term" value="P:nuclear DNA replication"/>
    <property type="evidence" value="ECO:0007669"/>
    <property type="project" value="TreeGrafter"/>
</dbReference>
<evidence type="ECO:0000256" key="3">
    <source>
        <dbReference type="ARBA" id="ARBA00022473"/>
    </source>
</evidence>
<keyword evidence="7" id="KW-0539">Nucleus</keyword>
<dbReference type="InterPro" id="IPR007941">
    <property type="entry name" value="DUF726"/>
</dbReference>
<comment type="subcellular location">
    <subcellularLocation>
        <location evidence="2">Membrane</location>
        <topology evidence="2">Multi-pass membrane protein</topology>
    </subcellularLocation>
    <subcellularLocation>
        <location evidence="1">Nucleus</location>
    </subcellularLocation>
</comment>
<name>A0A6L2LV05_TANCI</name>
<organism evidence="9">
    <name type="scientific">Tanacetum cinerariifolium</name>
    <name type="common">Dalmatian daisy</name>
    <name type="synonym">Chrysanthemum cinerariifolium</name>
    <dbReference type="NCBI Taxonomy" id="118510"/>
    <lineage>
        <taxon>Eukaryota</taxon>
        <taxon>Viridiplantae</taxon>
        <taxon>Streptophyta</taxon>
        <taxon>Embryophyta</taxon>
        <taxon>Tracheophyta</taxon>
        <taxon>Spermatophyta</taxon>
        <taxon>Magnoliopsida</taxon>
        <taxon>eudicotyledons</taxon>
        <taxon>Gunneridae</taxon>
        <taxon>Pentapetalae</taxon>
        <taxon>asterids</taxon>
        <taxon>campanulids</taxon>
        <taxon>Asterales</taxon>
        <taxon>Asteraceae</taxon>
        <taxon>Asteroideae</taxon>
        <taxon>Anthemideae</taxon>
        <taxon>Anthemidinae</taxon>
        <taxon>Tanacetum</taxon>
    </lineage>
</organism>
<dbReference type="AlphaFoldDB" id="A0A6L2LV05"/>
<keyword evidence="3" id="KW-0217">Developmental protein</keyword>
<accession>A0A6L2LV05</accession>
<sequence>MLNNVRLKVEEESEVSLELLRRTIIVSVLEVEQPYKQAIDYAVNTWCHTIRPQTLIGLSFGARVIFNCLENSNERLKLGQAVKEHGARLLMVVHGLQDKAFKELPAAVPPSISVRVESLDGNTNPSLAKFCFELHIPGLNVPLNFVVKTGMRVVSSYLVNCFHRLINYGKFDGNIDNKTLYSWVHPQCSLPNSVITALMSSLKEEGQMDFLSKHQLAWETSFRSLYVMLQKNDSSIFYGTAWTLSHADAAEVKYEADGQRETSEIFKVKDIVKEVKDYLKHTHQLRWLSAGMFKEYSEDGYQLNGHTTIQVHL</sequence>
<reference evidence="9" key="1">
    <citation type="journal article" date="2019" name="Sci. Rep.">
        <title>Draft genome of Tanacetum cinerariifolium, the natural source of mosquito coil.</title>
        <authorList>
            <person name="Yamashiro T."/>
            <person name="Shiraishi A."/>
            <person name="Satake H."/>
            <person name="Nakayama K."/>
        </authorList>
    </citation>
    <scope>NUCLEOTIDE SEQUENCE</scope>
</reference>
<dbReference type="EMBL" id="BKCJ010005083">
    <property type="protein sequence ID" value="GEU64807.1"/>
    <property type="molecule type" value="Genomic_DNA"/>
</dbReference>
<evidence type="ECO:0000256" key="6">
    <source>
        <dbReference type="ARBA" id="ARBA00023136"/>
    </source>
</evidence>
<gene>
    <name evidence="9" type="ORF">Tci_036785</name>
</gene>
<evidence type="ECO:0000256" key="7">
    <source>
        <dbReference type="ARBA" id="ARBA00023242"/>
    </source>
</evidence>
<evidence type="ECO:0000256" key="4">
    <source>
        <dbReference type="ARBA" id="ARBA00022692"/>
    </source>
</evidence>
<evidence type="ECO:0000313" key="9">
    <source>
        <dbReference type="EMBL" id="GEU64807.1"/>
    </source>
</evidence>
<comment type="caution">
    <text evidence="9">The sequence shown here is derived from an EMBL/GenBank/DDBJ whole genome shotgun (WGS) entry which is preliminary data.</text>
</comment>
<dbReference type="GO" id="GO:0016020">
    <property type="term" value="C:membrane"/>
    <property type="evidence" value="ECO:0007669"/>
    <property type="project" value="UniProtKB-SubCell"/>
</dbReference>
<proteinExistence type="inferred from homology"/>
<dbReference type="InterPro" id="IPR024861">
    <property type="entry name" value="Donson"/>
</dbReference>